<gene>
    <name evidence="1" type="ORF">S03H2_36859</name>
</gene>
<sequence length="48" mass="5632">HALPVMNGQLAEFVNRYNQKKRLKSLNYVTPAQYLREKKNIILQSIAM</sequence>
<accession>X1GMT2</accession>
<reference evidence="1" key="1">
    <citation type="journal article" date="2014" name="Front. Microbiol.">
        <title>High frequency of phylogenetically diverse reductive dehalogenase-homologous genes in deep subseafloor sedimentary metagenomes.</title>
        <authorList>
            <person name="Kawai M."/>
            <person name="Futagami T."/>
            <person name="Toyoda A."/>
            <person name="Takaki Y."/>
            <person name="Nishi S."/>
            <person name="Hori S."/>
            <person name="Arai W."/>
            <person name="Tsubouchi T."/>
            <person name="Morono Y."/>
            <person name="Uchiyama I."/>
            <person name="Ito T."/>
            <person name="Fujiyama A."/>
            <person name="Inagaki F."/>
            <person name="Takami H."/>
        </authorList>
    </citation>
    <scope>NUCLEOTIDE SEQUENCE</scope>
    <source>
        <strain evidence="1">Expedition CK06-06</strain>
    </source>
</reference>
<feature type="non-terminal residue" evidence="1">
    <location>
        <position position="1"/>
    </location>
</feature>
<comment type="caution">
    <text evidence="1">The sequence shown here is derived from an EMBL/GenBank/DDBJ whole genome shotgun (WGS) entry which is preliminary data.</text>
</comment>
<evidence type="ECO:0000313" key="1">
    <source>
        <dbReference type="EMBL" id="GAH59211.1"/>
    </source>
</evidence>
<dbReference type="AlphaFoldDB" id="X1GMT2"/>
<protein>
    <submittedName>
        <fullName evidence="1">Uncharacterized protein</fullName>
    </submittedName>
</protein>
<name>X1GMT2_9ZZZZ</name>
<proteinExistence type="predicted"/>
<organism evidence="1">
    <name type="scientific">marine sediment metagenome</name>
    <dbReference type="NCBI Taxonomy" id="412755"/>
    <lineage>
        <taxon>unclassified sequences</taxon>
        <taxon>metagenomes</taxon>
        <taxon>ecological metagenomes</taxon>
    </lineage>
</organism>
<dbReference type="EMBL" id="BARU01022647">
    <property type="protein sequence ID" value="GAH59211.1"/>
    <property type="molecule type" value="Genomic_DNA"/>
</dbReference>